<comment type="similarity">
    <text evidence="2">Belongs to the peptidase T1A family.</text>
</comment>
<keyword evidence="1 2" id="KW-0647">Proteasome</keyword>
<gene>
    <name evidence="3" type="ORF">FCC1311_009312</name>
</gene>
<evidence type="ECO:0000313" key="4">
    <source>
        <dbReference type="Proteomes" id="UP000241890"/>
    </source>
</evidence>
<dbReference type="EMBL" id="BEYU01000008">
    <property type="protein sequence ID" value="GBG24713.1"/>
    <property type="molecule type" value="Genomic_DNA"/>
</dbReference>
<dbReference type="Pfam" id="PF00227">
    <property type="entry name" value="Proteasome"/>
    <property type="match status" value="1"/>
</dbReference>
<dbReference type="Proteomes" id="UP000241890">
    <property type="component" value="Unassembled WGS sequence"/>
</dbReference>
<dbReference type="InterPro" id="IPR029055">
    <property type="entry name" value="Ntn_hydrolases_N"/>
</dbReference>
<dbReference type="GO" id="GO:0051603">
    <property type="term" value="P:proteolysis involved in protein catabolic process"/>
    <property type="evidence" value="ECO:0007669"/>
    <property type="project" value="InterPro"/>
</dbReference>
<dbReference type="InParanoid" id="A0A2R5G8A3"/>
<evidence type="ECO:0000256" key="1">
    <source>
        <dbReference type="ARBA" id="ARBA00022942"/>
    </source>
</evidence>
<dbReference type="PANTHER" id="PTHR11599">
    <property type="entry name" value="PROTEASOME SUBUNIT ALPHA/BETA"/>
    <property type="match status" value="1"/>
</dbReference>
<dbReference type="Gene3D" id="3.60.20.10">
    <property type="entry name" value="Glutamine Phosphoribosylpyrophosphate, subunit 1, domain 1"/>
    <property type="match status" value="1"/>
</dbReference>
<sequence>MYQTEYAKKAVESGGLTTVAVRGSDSVCLVTQRKVEDKLVDAASMTRMFKVTPKIGCVVTGLIADGRSLVAQARQEAFNFEYQNGYAIPCSYLARRVADIAQVNTQHAGRRVMAVDMIFCSIDDEAGAQLYHVDPAGHYHGYRATAAGSKFQEAVSLLEKKDTDSMDLETTIQTAIMTLQTTVSADFKPEEIEVAIVQSGSGFSLLEDAEVEEHLTAIAERD</sequence>
<dbReference type="InterPro" id="IPR050115">
    <property type="entry name" value="Proteasome_alpha"/>
</dbReference>
<dbReference type="OrthoDB" id="5835702at2759"/>
<proteinExistence type="inferred from homology"/>
<dbReference type="GO" id="GO:0019773">
    <property type="term" value="C:proteasome core complex, alpha-subunit complex"/>
    <property type="evidence" value="ECO:0007669"/>
    <property type="project" value="UniProtKB-UniRule"/>
</dbReference>
<organism evidence="3 4">
    <name type="scientific">Hondaea fermentalgiana</name>
    <dbReference type="NCBI Taxonomy" id="2315210"/>
    <lineage>
        <taxon>Eukaryota</taxon>
        <taxon>Sar</taxon>
        <taxon>Stramenopiles</taxon>
        <taxon>Bigyra</taxon>
        <taxon>Labyrinthulomycetes</taxon>
        <taxon>Thraustochytrida</taxon>
        <taxon>Thraustochytriidae</taxon>
        <taxon>Hondaea</taxon>
    </lineage>
</organism>
<protein>
    <submittedName>
        <fullName evidence="3">Proteasome subunit alpha type</fullName>
    </submittedName>
</protein>
<name>A0A2R5G8A3_9STRA</name>
<dbReference type="InterPro" id="IPR001353">
    <property type="entry name" value="Proteasome_sua/b"/>
</dbReference>
<dbReference type="PROSITE" id="PS51475">
    <property type="entry name" value="PROTEASOME_ALPHA_2"/>
    <property type="match status" value="1"/>
</dbReference>
<evidence type="ECO:0000313" key="3">
    <source>
        <dbReference type="EMBL" id="GBG24713.1"/>
    </source>
</evidence>
<dbReference type="SUPFAM" id="SSF56235">
    <property type="entry name" value="N-terminal nucleophile aminohydrolases (Ntn hydrolases)"/>
    <property type="match status" value="1"/>
</dbReference>
<evidence type="ECO:0000256" key="2">
    <source>
        <dbReference type="PROSITE-ProRule" id="PRU00808"/>
    </source>
</evidence>
<dbReference type="AlphaFoldDB" id="A0A2R5G8A3"/>
<dbReference type="InterPro" id="IPR023332">
    <property type="entry name" value="Proteasome_alpha-type"/>
</dbReference>
<dbReference type="FunCoup" id="A0A2R5G8A3">
    <property type="interactions" value="227"/>
</dbReference>
<comment type="caution">
    <text evidence="3">The sequence shown here is derived from an EMBL/GenBank/DDBJ whole genome shotgun (WGS) entry which is preliminary data.</text>
</comment>
<accession>A0A2R5G8A3</accession>
<reference evidence="3 4" key="1">
    <citation type="submission" date="2017-12" db="EMBL/GenBank/DDBJ databases">
        <title>Sequencing, de novo assembly and annotation of complete genome of a new Thraustochytrid species, strain FCC1311.</title>
        <authorList>
            <person name="Sedici K."/>
            <person name="Godart F."/>
            <person name="Aiese Cigliano R."/>
            <person name="Sanseverino W."/>
            <person name="Barakat M."/>
            <person name="Ortet P."/>
            <person name="Marechal E."/>
            <person name="Cagnac O."/>
            <person name="Amato A."/>
        </authorList>
    </citation>
    <scope>NUCLEOTIDE SEQUENCE [LARGE SCALE GENOMIC DNA]</scope>
</reference>
<keyword evidence="4" id="KW-1185">Reference proteome</keyword>